<organism evidence="2 3">
    <name type="scientific">Bacillus spongiae</name>
    <dbReference type="NCBI Taxonomy" id="2683610"/>
    <lineage>
        <taxon>Bacteria</taxon>
        <taxon>Bacillati</taxon>
        <taxon>Bacillota</taxon>
        <taxon>Bacilli</taxon>
        <taxon>Bacillales</taxon>
        <taxon>Bacillaceae</taxon>
        <taxon>Bacillus</taxon>
    </lineage>
</organism>
<keyword evidence="3" id="KW-1185">Reference proteome</keyword>
<evidence type="ECO:0000256" key="1">
    <source>
        <dbReference type="SAM" id="Phobius"/>
    </source>
</evidence>
<gene>
    <name evidence="2" type="ORF">WAK64_07520</name>
</gene>
<proteinExistence type="predicted"/>
<evidence type="ECO:0000313" key="3">
    <source>
        <dbReference type="Proteomes" id="UP001312865"/>
    </source>
</evidence>
<evidence type="ECO:0000313" key="2">
    <source>
        <dbReference type="EMBL" id="MEI5906907.1"/>
    </source>
</evidence>
<accession>A0ABU8HCD4</accession>
<reference evidence="2 3" key="1">
    <citation type="journal article" date="2018" name="J. Microbiol.">
        <title>Bacillus spongiae sp. nov., isolated from sponge of Jeju Island.</title>
        <authorList>
            <person name="Lee G.E."/>
            <person name="Im W.T."/>
            <person name="Park J.S."/>
        </authorList>
    </citation>
    <scope>NUCLEOTIDE SEQUENCE [LARGE SCALE GENOMIC DNA]</scope>
    <source>
        <strain evidence="2 3">135PIL107-10</strain>
    </source>
</reference>
<name>A0ABU8HCD4_9BACI</name>
<dbReference type="RefSeq" id="WP_336586349.1">
    <property type="nucleotide sequence ID" value="NZ_JBBAXC010000005.1"/>
</dbReference>
<keyword evidence="1" id="KW-0472">Membrane</keyword>
<keyword evidence="1" id="KW-0812">Transmembrane</keyword>
<keyword evidence="1" id="KW-1133">Transmembrane helix</keyword>
<dbReference type="EMBL" id="JBBAXC010000005">
    <property type="protein sequence ID" value="MEI5906907.1"/>
    <property type="molecule type" value="Genomic_DNA"/>
</dbReference>
<sequence>MSKVIKNKKTALLSIPLLIIFLASFSYFIYVYTGEKTRYDEVFRYLTVEKSYKDSDITKIEAEHSILDFILSYEPWSISVVFNDEPNAIYYYHYNKGEITQDGISGYTENEIFKHYEEVEGGVNKTKSP</sequence>
<feature type="transmembrane region" description="Helical" evidence="1">
    <location>
        <begin position="12"/>
        <end position="32"/>
    </location>
</feature>
<dbReference type="Proteomes" id="UP001312865">
    <property type="component" value="Unassembled WGS sequence"/>
</dbReference>
<protein>
    <recommendedName>
        <fullName evidence="4">DUF3139 domain-containing protein</fullName>
    </recommendedName>
</protein>
<comment type="caution">
    <text evidence="2">The sequence shown here is derived from an EMBL/GenBank/DDBJ whole genome shotgun (WGS) entry which is preliminary data.</text>
</comment>
<evidence type="ECO:0008006" key="4">
    <source>
        <dbReference type="Google" id="ProtNLM"/>
    </source>
</evidence>